<name>A0A0E9QV76_ANGAN</name>
<evidence type="ECO:0000313" key="1">
    <source>
        <dbReference type="EMBL" id="JAH20851.1"/>
    </source>
</evidence>
<proteinExistence type="predicted"/>
<organism evidence="1">
    <name type="scientific">Anguilla anguilla</name>
    <name type="common">European freshwater eel</name>
    <name type="synonym">Muraena anguilla</name>
    <dbReference type="NCBI Taxonomy" id="7936"/>
    <lineage>
        <taxon>Eukaryota</taxon>
        <taxon>Metazoa</taxon>
        <taxon>Chordata</taxon>
        <taxon>Craniata</taxon>
        <taxon>Vertebrata</taxon>
        <taxon>Euteleostomi</taxon>
        <taxon>Actinopterygii</taxon>
        <taxon>Neopterygii</taxon>
        <taxon>Teleostei</taxon>
        <taxon>Anguilliformes</taxon>
        <taxon>Anguillidae</taxon>
        <taxon>Anguilla</taxon>
    </lineage>
</organism>
<reference evidence="1" key="1">
    <citation type="submission" date="2014-11" db="EMBL/GenBank/DDBJ databases">
        <authorList>
            <person name="Amaro Gonzalez C."/>
        </authorList>
    </citation>
    <scope>NUCLEOTIDE SEQUENCE</scope>
</reference>
<reference evidence="1" key="2">
    <citation type="journal article" date="2015" name="Fish Shellfish Immunol.">
        <title>Early steps in the European eel (Anguilla anguilla)-Vibrio vulnificus interaction in the gills: Role of the RtxA13 toxin.</title>
        <authorList>
            <person name="Callol A."/>
            <person name="Pajuelo D."/>
            <person name="Ebbesson L."/>
            <person name="Teles M."/>
            <person name="MacKenzie S."/>
            <person name="Amaro C."/>
        </authorList>
    </citation>
    <scope>NUCLEOTIDE SEQUENCE</scope>
</reference>
<accession>A0A0E9QV76</accession>
<protein>
    <submittedName>
        <fullName evidence="1">Uncharacterized protein</fullName>
    </submittedName>
</protein>
<sequence length="15" mass="1493">MNRSVSCGLVTGAVV</sequence>
<dbReference type="EMBL" id="GBXM01087726">
    <property type="protein sequence ID" value="JAH20851.1"/>
    <property type="molecule type" value="Transcribed_RNA"/>
</dbReference>